<feature type="transmembrane region" description="Helical" evidence="7">
    <location>
        <begin position="160"/>
        <end position="178"/>
    </location>
</feature>
<sequence>MAQSRLRKLGQYLLPHWKAAGSGVLALLVVNLLGVRIPLLIRDAIDRLQITFSFSQVFYYVVLVLGMASVMWIVRMASRTLLFGVGRQVEFDLKQKVFAHLLTLEPSYFAANTVGDLINRSTSDVDNIRRLLGFAVLSLANTLFAYGLTLPAMLRINVKVTLLSLAVYPVMLILVQVFSTRLRSEQIVVQEQLSDLSELIQEDMSGISLVKIYAQEENEREAFQRRNQELLEANLSLALTRSTLLPLLPGLASVGLLVVLRFGVSAINEGAITVGDFVALLLYVGQLAFPAALLGFTITAYQRGEVSVDRIEAILTVQPRIRDQPNAIALSRSQVRGELTADHLTFAFPTASGSNSKPALQAVSFTIQPQETVAIVGSIGSGKSTLANALPRLLDIAPGQLFLDGFDITQVRLADLRGAIAYVPQDSFLFSTTIKNNIRYGEPGADEARVIDAAKQAQIHSEILNFPHQYETIVGERGITLSGGQRQRTALARALLVDAPILILDDALSSVDNQTATQILRNLSEGTHRKTVLFISHQLSAAASADRIFVMEQGTIVQSGTHSGLIGQPGLYQTLWNQHKLEEVLQ</sequence>
<dbReference type="InterPro" id="IPR036640">
    <property type="entry name" value="ABC1_TM_sf"/>
</dbReference>
<evidence type="ECO:0000256" key="3">
    <source>
        <dbReference type="ARBA" id="ARBA00022741"/>
    </source>
</evidence>
<dbReference type="SUPFAM" id="SSF52540">
    <property type="entry name" value="P-loop containing nucleoside triphosphate hydrolases"/>
    <property type="match status" value="1"/>
</dbReference>
<dbReference type="PROSITE" id="PS50893">
    <property type="entry name" value="ABC_TRANSPORTER_2"/>
    <property type="match status" value="1"/>
</dbReference>
<feature type="domain" description="ABC transmembrane type-1" evidence="9">
    <location>
        <begin position="23"/>
        <end position="303"/>
    </location>
</feature>
<feature type="transmembrane region" description="Helical" evidence="7">
    <location>
        <begin position="244"/>
        <end position="267"/>
    </location>
</feature>
<reference evidence="10 11" key="1">
    <citation type="submission" date="2022-04" db="EMBL/GenBank/DDBJ databases">
        <title>Positive selection, recombination, and allopatry shape intraspecific diversity of widespread and dominant cyanobacteria.</title>
        <authorList>
            <person name="Wei J."/>
            <person name="Shu W."/>
            <person name="Hu C."/>
        </authorList>
    </citation>
    <scope>NUCLEOTIDE SEQUENCE [LARGE SCALE GENOMIC DNA]</scope>
    <source>
        <strain evidence="10 11">AS-A4</strain>
    </source>
</reference>
<accession>A0ABV0KTG9</accession>
<name>A0ABV0KTG9_9CYAN</name>
<dbReference type="Gene3D" id="1.20.1560.10">
    <property type="entry name" value="ABC transporter type 1, transmembrane domain"/>
    <property type="match status" value="1"/>
</dbReference>
<feature type="transmembrane region" description="Helical" evidence="7">
    <location>
        <begin position="279"/>
        <end position="301"/>
    </location>
</feature>
<evidence type="ECO:0000256" key="6">
    <source>
        <dbReference type="ARBA" id="ARBA00023136"/>
    </source>
</evidence>
<evidence type="ECO:0000259" key="8">
    <source>
        <dbReference type="PROSITE" id="PS50893"/>
    </source>
</evidence>
<evidence type="ECO:0000256" key="7">
    <source>
        <dbReference type="SAM" id="Phobius"/>
    </source>
</evidence>
<feature type="transmembrane region" description="Helical" evidence="7">
    <location>
        <begin position="20"/>
        <end position="37"/>
    </location>
</feature>
<evidence type="ECO:0000256" key="1">
    <source>
        <dbReference type="ARBA" id="ARBA00004651"/>
    </source>
</evidence>
<protein>
    <submittedName>
        <fullName evidence="10">ABC transporter ATP-binding protein/permease</fullName>
    </submittedName>
</protein>
<keyword evidence="6 7" id="KW-0472">Membrane</keyword>
<keyword evidence="5 7" id="KW-1133">Transmembrane helix</keyword>
<dbReference type="GO" id="GO:0005524">
    <property type="term" value="F:ATP binding"/>
    <property type="evidence" value="ECO:0007669"/>
    <property type="project" value="UniProtKB-KW"/>
</dbReference>
<dbReference type="InterPro" id="IPR011527">
    <property type="entry name" value="ABC1_TM_dom"/>
</dbReference>
<dbReference type="InterPro" id="IPR039421">
    <property type="entry name" value="Type_1_exporter"/>
</dbReference>
<dbReference type="CDD" id="cd18541">
    <property type="entry name" value="ABC_6TM_TmrB_like"/>
    <property type="match status" value="1"/>
</dbReference>
<dbReference type="PROSITE" id="PS50929">
    <property type="entry name" value="ABC_TM1F"/>
    <property type="match status" value="1"/>
</dbReference>
<dbReference type="InterPro" id="IPR003439">
    <property type="entry name" value="ABC_transporter-like_ATP-bd"/>
</dbReference>
<comment type="subcellular location">
    <subcellularLocation>
        <location evidence="1">Cell membrane</location>
        <topology evidence="1">Multi-pass membrane protein</topology>
    </subcellularLocation>
</comment>
<dbReference type="Proteomes" id="UP001476950">
    <property type="component" value="Unassembled WGS sequence"/>
</dbReference>
<dbReference type="Pfam" id="PF00664">
    <property type="entry name" value="ABC_membrane"/>
    <property type="match status" value="1"/>
</dbReference>
<evidence type="ECO:0000313" key="10">
    <source>
        <dbReference type="EMBL" id="MEP1061620.1"/>
    </source>
</evidence>
<keyword evidence="11" id="KW-1185">Reference proteome</keyword>
<evidence type="ECO:0000256" key="4">
    <source>
        <dbReference type="ARBA" id="ARBA00022840"/>
    </source>
</evidence>
<evidence type="ECO:0000313" key="11">
    <source>
        <dbReference type="Proteomes" id="UP001476950"/>
    </source>
</evidence>
<feature type="transmembrane region" description="Helical" evidence="7">
    <location>
        <begin position="131"/>
        <end position="154"/>
    </location>
</feature>
<evidence type="ECO:0000259" key="9">
    <source>
        <dbReference type="PROSITE" id="PS50929"/>
    </source>
</evidence>
<organism evidence="10 11">
    <name type="scientific">Stenomitos frigidus AS-A4</name>
    <dbReference type="NCBI Taxonomy" id="2933935"/>
    <lineage>
        <taxon>Bacteria</taxon>
        <taxon>Bacillati</taxon>
        <taxon>Cyanobacteriota</taxon>
        <taxon>Cyanophyceae</taxon>
        <taxon>Leptolyngbyales</taxon>
        <taxon>Leptolyngbyaceae</taxon>
        <taxon>Stenomitos</taxon>
    </lineage>
</organism>
<keyword evidence="3" id="KW-0547">Nucleotide-binding</keyword>
<dbReference type="Pfam" id="PF00005">
    <property type="entry name" value="ABC_tran"/>
    <property type="match status" value="1"/>
</dbReference>
<feature type="transmembrane region" description="Helical" evidence="7">
    <location>
        <begin position="57"/>
        <end position="74"/>
    </location>
</feature>
<dbReference type="PANTHER" id="PTHR43394:SF1">
    <property type="entry name" value="ATP-BINDING CASSETTE SUB-FAMILY B MEMBER 10, MITOCHONDRIAL"/>
    <property type="match status" value="1"/>
</dbReference>
<dbReference type="PANTHER" id="PTHR43394">
    <property type="entry name" value="ATP-DEPENDENT PERMEASE MDL1, MITOCHONDRIAL"/>
    <property type="match status" value="1"/>
</dbReference>
<dbReference type="InterPro" id="IPR027417">
    <property type="entry name" value="P-loop_NTPase"/>
</dbReference>
<comment type="caution">
    <text evidence="10">The sequence shown here is derived from an EMBL/GenBank/DDBJ whole genome shotgun (WGS) entry which is preliminary data.</text>
</comment>
<dbReference type="Gene3D" id="3.40.50.300">
    <property type="entry name" value="P-loop containing nucleotide triphosphate hydrolases"/>
    <property type="match status" value="1"/>
</dbReference>
<dbReference type="SUPFAM" id="SSF90123">
    <property type="entry name" value="ABC transporter transmembrane region"/>
    <property type="match status" value="1"/>
</dbReference>
<keyword evidence="4 10" id="KW-0067">ATP-binding</keyword>
<evidence type="ECO:0000256" key="2">
    <source>
        <dbReference type="ARBA" id="ARBA00022692"/>
    </source>
</evidence>
<dbReference type="EMBL" id="JAMPLM010000039">
    <property type="protein sequence ID" value="MEP1061620.1"/>
    <property type="molecule type" value="Genomic_DNA"/>
</dbReference>
<feature type="domain" description="ABC transporter" evidence="8">
    <location>
        <begin position="339"/>
        <end position="578"/>
    </location>
</feature>
<gene>
    <name evidence="10" type="ORF">NDI38_24785</name>
</gene>
<dbReference type="SMART" id="SM00382">
    <property type="entry name" value="AAA"/>
    <property type="match status" value="1"/>
</dbReference>
<dbReference type="InterPro" id="IPR003593">
    <property type="entry name" value="AAA+_ATPase"/>
</dbReference>
<evidence type="ECO:0000256" key="5">
    <source>
        <dbReference type="ARBA" id="ARBA00022989"/>
    </source>
</evidence>
<proteinExistence type="predicted"/>
<keyword evidence="2 7" id="KW-0812">Transmembrane</keyword>
<dbReference type="RefSeq" id="WP_190446599.1">
    <property type="nucleotide sequence ID" value="NZ_JAMPLM010000039.1"/>
</dbReference>